<dbReference type="SUPFAM" id="SSF55729">
    <property type="entry name" value="Acyl-CoA N-acyltransferases (Nat)"/>
    <property type="match status" value="1"/>
</dbReference>
<keyword evidence="3" id="KW-1185">Reference proteome</keyword>
<dbReference type="EMBL" id="JRJU01000041">
    <property type="protein sequence ID" value="KHF38400.1"/>
    <property type="molecule type" value="Genomic_DNA"/>
</dbReference>
<dbReference type="GO" id="GO:0004343">
    <property type="term" value="F:glucosamine 6-phosphate N-acetyltransferase activity"/>
    <property type="evidence" value="ECO:0007669"/>
    <property type="project" value="TreeGrafter"/>
</dbReference>
<accession>A0A0B0IAW6</accession>
<evidence type="ECO:0000259" key="1">
    <source>
        <dbReference type="PROSITE" id="PS51186"/>
    </source>
</evidence>
<reference evidence="2 3" key="1">
    <citation type="submission" date="2014-09" db="EMBL/GenBank/DDBJ databases">
        <title>Genome sequencing and annotation of Bacillus Okhensis strain Kh10-101T.</title>
        <authorList>
            <person name="Prakash J.S."/>
        </authorList>
    </citation>
    <scope>NUCLEOTIDE SEQUENCE [LARGE SCALE GENOMIC DNA]</scope>
    <source>
        <strain evidence="3">Kh10-101T</strain>
    </source>
</reference>
<comment type="caution">
    <text evidence="2">The sequence shown here is derived from an EMBL/GenBank/DDBJ whole genome shotgun (WGS) entry which is preliminary data.</text>
</comment>
<dbReference type="InterPro" id="IPR000182">
    <property type="entry name" value="GNAT_dom"/>
</dbReference>
<dbReference type="Gene3D" id="3.40.630.30">
    <property type="match status" value="1"/>
</dbReference>
<dbReference type="CDD" id="cd04301">
    <property type="entry name" value="NAT_SF"/>
    <property type="match status" value="1"/>
</dbReference>
<feature type="domain" description="N-acetyltransferase" evidence="1">
    <location>
        <begin position="6"/>
        <end position="148"/>
    </location>
</feature>
<dbReference type="PANTHER" id="PTHR13355:SF11">
    <property type="entry name" value="GLUCOSAMINE 6-PHOSPHATE N-ACETYLTRANSFERASE"/>
    <property type="match status" value="1"/>
</dbReference>
<proteinExistence type="predicted"/>
<dbReference type="Proteomes" id="UP000030832">
    <property type="component" value="Unassembled WGS sequence"/>
</dbReference>
<dbReference type="PANTHER" id="PTHR13355">
    <property type="entry name" value="GLUCOSAMINE 6-PHOSPHATE N-ACETYLTRANSFERASE"/>
    <property type="match status" value="1"/>
</dbReference>
<evidence type="ECO:0000313" key="3">
    <source>
        <dbReference type="Proteomes" id="UP000030832"/>
    </source>
</evidence>
<protein>
    <submittedName>
        <fullName evidence="2">GNAT family acetyltransferase</fullName>
    </submittedName>
</protein>
<dbReference type="Pfam" id="PF13673">
    <property type="entry name" value="Acetyltransf_10"/>
    <property type="match status" value="1"/>
</dbReference>
<dbReference type="InterPro" id="IPR039143">
    <property type="entry name" value="GNPNAT1-like"/>
</dbReference>
<dbReference type="RefSeq" id="WP_034632844.1">
    <property type="nucleotide sequence ID" value="NZ_JRJU01000041.1"/>
</dbReference>
<organism evidence="2 3">
    <name type="scientific">Halalkalibacter okhensis</name>
    <dbReference type="NCBI Taxonomy" id="333138"/>
    <lineage>
        <taxon>Bacteria</taxon>
        <taxon>Bacillati</taxon>
        <taxon>Bacillota</taxon>
        <taxon>Bacilli</taxon>
        <taxon>Bacillales</taxon>
        <taxon>Bacillaceae</taxon>
        <taxon>Halalkalibacter</taxon>
    </lineage>
</organism>
<keyword evidence="2" id="KW-0808">Transferase</keyword>
<dbReference type="InterPro" id="IPR016181">
    <property type="entry name" value="Acyl_CoA_acyltransferase"/>
</dbReference>
<gene>
    <name evidence="2" type="ORF">LQ50_21630</name>
</gene>
<evidence type="ECO:0000313" key="2">
    <source>
        <dbReference type="EMBL" id="KHF38400.1"/>
    </source>
</evidence>
<dbReference type="OrthoDB" id="9796171at2"/>
<dbReference type="AlphaFoldDB" id="A0A0B0IAW6"/>
<name>A0A0B0IAW6_9BACI</name>
<dbReference type="STRING" id="333138.LQ50_21630"/>
<dbReference type="PROSITE" id="PS51186">
    <property type="entry name" value="GNAT"/>
    <property type="match status" value="1"/>
</dbReference>
<sequence length="149" mass="17585">MNWTVKKFDELSIDELYELIRLRIEVFVVEQDCPYQELDSKDQEAIHLFGRRKGELVAYSRLFPNSVVNENSSIGRVIVKESARGKGYGQALLEKAIEYLEVELQETKILIHAQLYLQEFYESFGFKKVSDIYLLDGINHLDMRRERYN</sequence>
<dbReference type="eggNOG" id="COG2153">
    <property type="taxonomic scope" value="Bacteria"/>
</dbReference>